<keyword evidence="2" id="KW-1185">Reference proteome</keyword>
<dbReference type="AlphaFoldDB" id="A0A558BST3"/>
<proteinExistence type="predicted"/>
<comment type="caution">
    <text evidence="1">The sequence shown here is derived from an EMBL/GenBank/DDBJ whole genome shotgun (WGS) entry which is preliminary data.</text>
</comment>
<dbReference type="EMBL" id="VMRJ01000004">
    <property type="protein sequence ID" value="TVT39552.1"/>
    <property type="molecule type" value="Genomic_DNA"/>
</dbReference>
<reference evidence="1 2" key="1">
    <citation type="submission" date="2019-07" db="EMBL/GenBank/DDBJ databases">
        <title>Hymenobacter sp. straun FUR1 Genome sequencing and assembly.</title>
        <authorList>
            <person name="Chhetri G."/>
        </authorList>
    </citation>
    <scope>NUCLEOTIDE SEQUENCE [LARGE SCALE GENOMIC DNA]</scope>
    <source>
        <strain evidence="1 2">Fur1</strain>
    </source>
</reference>
<gene>
    <name evidence="1" type="ORF">FNT36_18075</name>
</gene>
<evidence type="ECO:0000313" key="2">
    <source>
        <dbReference type="Proteomes" id="UP000317624"/>
    </source>
</evidence>
<accession>A0A558BST3</accession>
<name>A0A558BST3_9BACT</name>
<dbReference type="RefSeq" id="WP_144850530.1">
    <property type="nucleotide sequence ID" value="NZ_VMRJ01000004.1"/>
</dbReference>
<evidence type="ECO:0000313" key="1">
    <source>
        <dbReference type="EMBL" id="TVT39552.1"/>
    </source>
</evidence>
<organism evidence="1 2">
    <name type="scientific">Hymenobacter setariae</name>
    <dbReference type="NCBI Taxonomy" id="2594794"/>
    <lineage>
        <taxon>Bacteria</taxon>
        <taxon>Pseudomonadati</taxon>
        <taxon>Bacteroidota</taxon>
        <taxon>Cytophagia</taxon>
        <taxon>Cytophagales</taxon>
        <taxon>Hymenobacteraceae</taxon>
        <taxon>Hymenobacter</taxon>
    </lineage>
</organism>
<dbReference type="Proteomes" id="UP000317624">
    <property type="component" value="Unassembled WGS sequence"/>
</dbReference>
<sequence>MNRPLPFADTRYRVLAALLAVALLLSGALNCFLLSRTDGLTAYSSLLDDDDDAEDLIATRAELTLTQTMLARCQAASLRRDSTNLAAHSPER</sequence>
<protein>
    <submittedName>
        <fullName evidence="1">Uncharacterized protein</fullName>
    </submittedName>
</protein>